<protein>
    <submittedName>
        <fullName evidence="2">Uncharacterized protein</fullName>
    </submittedName>
</protein>
<evidence type="ECO:0000313" key="2">
    <source>
        <dbReference type="EMBL" id="SHM10076.1"/>
    </source>
</evidence>
<organism evidence="2 3">
    <name type="scientific">Ruminococcus flavefaciens</name>
    <dbReference type="NCBI Taxonomy" id="1265"/>
    <lineage>
        <taxon>Bacteria</taxon>
        <taxon>Bacillati</taxon>
        <taxon>Bacillota</taxon>
        <taxon>Clostridia</taxon>
        <taxon>Eubacteriales</taxon>
        <taxon>Oscillospiraceae</taxon>
        <taxon>Ruminococcus</taxon>
    </lineage>
</organism>
<accession>A0A1M7G1I6</accession>
<dbReference type="EMBL" id="FRCT01000001">
    <property type="protein sequence ID" value="SHM10076.1"/>
    <property type="molecule type" value="Genomic_DNA"/>
</dbReference>
<dbReference type="AlphaFoldDB" id="A0A1M7G1I6"/>
<proteinExistence type="predicted"/>
<dbReference type="Proteomes" id="UP000184394">
    <property type="component" value="Unassembled WGS sequence"/>
</dbReference>
<evidence type="ECO:0000313" key="3">
    <source>
        <dbReference type="Proteomes" id="UP000184394"/>
    </source>
</evidence>
<sequence>MRPNEYDDLLKKIKCSDDFRKRMQEKLSSEPVMITETEYADSVSGTDVAPQRNWGRFAAIAAAFVLVGGAVGGGAYYFNKMKNDKPVVNEENESESIYEKVKANKDIFDMDEYVWNYSAGANVLVKESSNYRLFDFLDGIEGVKKVDDCPNAFRSVRFSFSDSKSEKHYDFSLRENGYGFWQETDENGNGVYSAQNKECYYYGKDVFEKLFDKMLRDVDSETVEAMCKTSGDEILSFVSRHLENSDNSVIAYPWLGYNESEVSEYSITDKEALTNSLMQFEWVKIKESEFEYNNCYDIGDKGIRVSEWGYLMAVEDDPDPYGCYKLKNEIEKEKLVDAVKSVLGYDAESRDATSEEIREVLKPVIDEPKATTWDGTKGIPQGGQYYGTIYRYYNVNEPESFINELASFEWVTCLRTEAENNVYIDTDNLDYTTVCQIWDLASSYSISENGYLCENTGYDSKLRCYKLKNERDKDKIRPIVDKYITMTEGSQLAEKLRMGIDNYDNLEADFVCDGNDGRSGDCSLRGHLYYDAKNHKMYMNGEGTFDGKEVTIETIMNGEDHSAYRVIDKATGEVYRSYVYCITSPMIPRSPAHYVYASKGIEQMLGPVWAGDPEYNIESRDIGGGKTEYNISGRQGEGYDEINKTIVLTEGGQLISSESNGYSFRLENYVFNSDSFEMVDISKIFEEINYEDNKRDYQLPENSLYPELIGSITSDMDIQVIRDNYTKNLHGYNILELFKGLDKDGGDEDFWLLHGSEFKSGSKHGDRHMNGYCTIIIETEKYEFVIYVPDDESKNKPEWGDNSVLIEKHYGTENESHDSYYRDFSDSDLNTLRQIIINGY</sequence>
<feature type="transmembrane region" description="Helical" evidence="1">
    <location>
        <begin position="57"/>
        <end position="78"/>
    </location>
</feature>
<dbReference type="OrthoDB" id="1814856at2"/>
<keyword evidence="1" id="KW-0812">Transmembrane</keyword>
<keyword evidence="1" id="KW-0472">Membrane</keyword>
<name>A0A1M7G1I6_RUMFL</name>
<evidence type="ECO:0000256" key="1">
    <source>
        <dbReference type="SAM" id="Phobius"/>
    </source>
</evidence>
<reference evidence="2 3" key="1">
    <citation type="submission" date="2016-11" db="EMBL/GenBank/DDBJ databases">
        <authorList>
            <person name="Jaros S."/>
            <person name="Januszkiewicz K."/>
            <person name="Wedrychowicz H."/>
        </authorList>
    </citation>
    <scope>NUCLEOTIDE SEQUENCE [LARGE SCALE GENOMIC DNA]</scope>
    <source>
        <strain evidence="2 3">Y1</strain>
    </source>
</reference>
<dbReference type="RefSeq" id="WP_072947568.1">
    <property type="nucleotide sequence ID" value="NZ_FRCT01000001.1"/>
</dbReference>
<gene>
    <name evidence="2" type="ORF">SAMN04487860_1013</name>
</gene>
<keyword evidence="1" id="KW-1133">Transmembrane helix</keyword>